<dbReference type="AlphaFoldDB" id="A0A9W4W9V4"/>
<keyword evidence="5" id="KW-0539">Nucleus</keyword>
<dbReference type="GO" id="GO:0005634">
    <property type="term" value="C:nucleus"/>
    <property type="evidence" value="ECO:0007669"/>
    <property type="project" value="UniProtKB-SubCell"/>
</dbReference>
<dbReference type="GO" id="GO:0008270">
    <property type="term" value="F:zinc ion binding"/>
    <property type="evidence" value="ECO:0007669"/>
    <property type="project" value="InterPro"/>
</dbReference>
<keyword evidence="3" id="KW-0238">DNA-binding</keyword>
<dbReference type="InterPro" id="IPR050987">
    <property type="entry name" value="AtrR-like"/>
</dbReference>
<reference evidence="8" key="1">
    <citation type="submission" date="2022-08" db="EMBL/GenBank/DDBJ databases">
        <authorList>
            <person name="Giroux E."/>
            <person name="Giroux E."/>
        </authorList>
    </citation>
    <scope>NUCLEOTIDE SEQUENCE</scope>
    <source>
        <strain evidence="8">H1091258</strain>
    </source>
</reference>
<evidence type="ECO:0000256" key="6">
    <source>
        <dbReference type="SAM" id="MobiDB-lite"/>
    </source>
</evidence>
<name>A0A9W4W9V4_9PEZI</name>
<dbReference type="InterPro" id="IPR007219">
    <property type="entry name" value="XnlR_reg_dom"/>
</dbReference>
<feature type="domain" description="Xylanolytic transcriptional activator regulatory" evidence="7">
    <location>
        <begin position="180"/>
        <end position="253"/>
    </location>
</feature>
<feature type="region of interest" description="Disordered" evidence="6">
    <location>
        <begin position="1"/>
        <end position="46"/>
    </location>
</feature>
<organism evidence="8 9">
    <name type="scientific">Colletotrichum noveboracense</name>
    <dbReference type="NCBI Taxonomy" id="2664923"/>
    <lineage>
        <taxon>Eukaryota</taxon>
        <taxon>Fungi</taxon>
        <taxon>Dikarya</taxon>
        <taxon>Ascomycota</taxon>
        <taxon>Pezizomycotina</taxon>
        <taxon>Sordariomycetes</taxon>
        <taxon>Hypocreomycetidae</taxon>
        <taxon>Glomerellales</taxon>
        <taxon>Glomerellaceae</taxon>
        <taxon>Colletotrichum</taxon>
        <taxon>Colletotrichum gloeosporioides species complex</taxon>
    </lineage>
</organism>
<dbReference type="PANTHER" id="PTHR46910">
    <property type="entry name" value="TRANSCRIPTION FACTOR PDR1"/>
    <property type="match status" value="1"/>
</dbReference>
<evidence type="ECO:0000256" key="3">
    <source>
        <dbReference type="ARBA" id="ARBA00023125"/>
    </source>
</evidence>
<keyword evidence="4" id="KW-0804">Transcription</keyword>
<evidence type="ECO:0000256" key="4">
    <source>
        <dbReference type="ARBA" id="ARBA00023163"/>
    </source>
</evidence>
<gene>
    <name evidence="8" type="ORF">CGXH109_LOCUS73717</name>
</gene>
<dbReference type="EMBL" id="CAMGZC010000529">
    <property type="protein sequence ID" value="CAI0648238.1"/>
    <property type="molecule type" value="Genomic_DNA"/>
</dbReference>
<dbReference type="Proteomes" id="UP001152533">
    <property type="component" value="Unassembled WGS sequence"/>
</dbReference>
<dbReference type="PANTHER" id="PTHR46910:SF37">
    <property type="entry name" value="ZN(II)2CYS6 TRANSCRIPTION FACTOR (EUROFUNG)"/>
    <property type="match status" value="1"/>
</dbReference>
<dbReference type="GO" id="GO:0003677">
    <property type="term" value="F:DNA binding"/>
    <property type="evidence" value="ECO:0007669"/>
    <property type="project" value="UniProtKB-KW"/>
</dbReference>
<evidence type="ECO:0000256" key="2">
    <source>
        <dbReference type="ARBA" id="ARBA00023015"/>
    </source>
</evidence>
<evidence type="ECO:0000313" key="9">
    <source>
        <dbReference type="Proteomes" id="UP001152533"/>
    </source>
</evidence>
<sequence>MKKKKTSSPTHDHGQHRQRAQKQQVAQVNDELGSHDQNAQRQHDADPVEQVTVLSPFPMLPGLAVHGEQTSIIIPSSWPSPNPVQDTRDRRRKELLPENIVRHVMDVYLVTFNSVLVTVLSAVSSPNRGRLAVNVAECLDNAQSILNDTVSGDMTLQSVQIFLGLGTLFMEARPGDVRAPIIFVSTAMRLTQAMGMHRKDSYKNTQSVEDMQRRRVFWIAYILDRDVAARTRQGPMQHDADMDLDLPLIEDEVAMAVTGNVADAGADNDYDDADDGACARGMTKLNLFRARVQLARIQGRVYNCVFSVRARHMDPGEKARLAQGIRLSIQQWKARLPTALGVDFLSSQNDNHGSTDAAILPAVMCYMHSLTTMCLGQLCCVNSMDFHWIEEVLSYARGLGDCNATSSFTSPSSVITPPSPSAEGWNVLVSQCHEFMRAFLSIRSKHPTSVNVQLCPFMSILLCPSVNLFLNFEDGNRLTDQRLMAGAATVLGGVMEQTQ</sequence>
<dbReference type="SMART" id="SM00906">
    <property type="entry name" value="Fungal_trans"/>
    <property type="match status" value="1"/>
</dbReference>
<dbReference type="GO" id="GO:0006351">
    <property type="term" value="P:DNA-templated transcription"/>
    <property type="evidence" value="ECO:0007669"/>
    <property type="project" value="InterPro"/>
</dbReference>
<evidence type="ECO:0000313" key="8">
    <source>
        <dbReference type="EMBL" id="CAI0648238.1"/>
    </source>
</evidence>
<comment type="subcellular location">
    <subcellularLocation>
        <location evidence="1">Nucleus</location>
    </subcellularLocation>
</comment>
<evidence type="ECO:0000256" key="1">
    <source>
        <dbReference type="ARBA" id="ARBA00004123"/>
    </source>
</evidence>
<keyword evidence="2" id="KW-0805">Transcription regulation</keyword>
<protein>
    <recommendedName>
        <fullName evidence="7">Xylanolytic transcriptional activator regulatory domain-containing protein</fullName>
    </recommendedName>
</protein>
<evidence type="ECO:0000256" key="5">
    <source>
        <dbReference type="ARBA" id="ARBA00023242"/>
    </source>
</evidence>
<comment type="caution">
    <text evidence="8">The sequence shown here is derived from an EMBL/GenBank/DDBJ whole genome shotgun (WGS) entry which is preliminary data.</text>
</comment>
<dbReference type="Pfam" id="PF04082">
    <property type="entry name" value="Fungal_trans"/>
    <property type="match status" value="1"/>
</dbReference>
<evidence type="ECO:0000259" key="7">
    <source>
        <dbReference type="SMART" id="SM00906"/>
    </source>
</evidence>
<dbReference type="CDD" id="cd12148">
    <property type="entry name" value="fungal_TF_MHR"/>
    <property type="match status" value="1"/>
</dbReference>
<proteinExistence type="predicted"/>
<keyword evidence="9" id="KW-1185">Reference proteome</keyword>
<accession>A0A9W4W9V4</accession>
<dbReference type="GO" id="GO:0003700">
    <property type="term" value="F:DNA-binding transcription factor activity"/>
    <property type="evidence" value="ECO:0007669"/>
    <property type="project" value="InterPro"/>
</dbReference>